<feature type="domain" description="Peptidase C1A papain C-terminal" evidence="10">
    <location>
        <begin position="116"/>
        <end position="319"/>
    </location>
</feature>
<evidence type="ECO:0000259" key="10">
    <source>
        <dbReference type="SMART" id="SM00645"/>
    </source>
</evidence>
<evidence type="ECO:0000256" key="7">
    <source>
        <dbReference type="ARBA" id="ARBA00023157"/>
    </source>
</evidence>
<organism evidence="12 13">
    <name type="scientific">Trichonephila inaurata madagascariensis</name>
    <dbReference type="NCBI Taxonomy" id="2747483"/>
    <lineage>
        <taxon>Eukaryota</taxon>
        <taxon>Metazoa</taxon>
        <taxon>Ecdysozoa</taxon>
        <taxon>Arthropoda</taxon>
        <taxon>Chelicerata</taxon>
        <taxon>Arachnida</taxon>
        <taxon>Araneae</taxon>
        <taxon>Araneomorphae</taxon>
        <taxon>Entelegynae</taxon>
        <taxon>Araneoidea</taxon>
        <taxon>Nephilidae</taxon>
        <taxon>Trichonephila</taxon>
        <taxon>Trichonephila inaurata</taxon>
    </lineage>
</organism>
<feature type="region of interest" description="Disordered" evidence="8">
    <location>
        <begin position="205"/>
        <end position="227"/>
    </location>
</feature>
<dbReference type="InterPro" id="IPR000668">
    <property type="entry name" value="Peptidase_C1A_C"/>
</dbReference>
<dbReference type="SMART" id="SM00645">
    <property type="entry name" value="Pept_C1"/>
    <property type="match status" value="1"/>
</dbReference>
<dbReference type="GO" id="GO:0006508">
    <property type="term" value="P:proteolysis"/>
    <property type="evidence" value="ECO:0007669"/>
    <property type="project" value="UniProtKB-KW"/>
</dbReference>
<comment type="caution">
    <text evidence="12">The sequence shown here is derived from an EMBL/GenBank/DDBJ whole genome shotgun (WGS) entry which is preliminary data.</text>
</comment>
<dbReference type="GO" id="GO:0008234">
    <property type="term" value="F:cysteine-type peptidase activity"/>
    <property type="evidence" value="ECO:0007669"/>
    <property type="project" value="UniProtKB-KW"/>
</dbReference>
<feature type="domain" description="Cathepsin propeptide inhibitor" evidence="11">
    <location>
        <begin position="28"/>
        <end position="87"/>
    </location>
</feature>
<feature type="chain" id="PRO_5036467026" evidence="9">
    <location>
        <begin position="18"/>
        <end position="320"/>
    </location>
</feature>
<dbReference type="CDD" id="cd02248">
    <property type="entry name" value="Peptidase_C1A"/>
    <property type="match status" value="1"/>
</dbReference>
<keyword evidence="6" id="KW-0865">Zymogen</keyword>
<keyword evidence="4" id="KW-0378">Hydrolase</keyword>
<dbReference type="InterPro" id="IPR025661">
    <property type="entry name" value="Pept_asp_AS"/>
</dbReference>
<dbReference type="SMART" id="SM00848">
    <property type="entry name" value="Inhibitor_I29"/>
    <property type="match status" value="1"/>
</dbReference>
<dbReference type="PRINTS" id="PR00705">
    <property type="entry name" value="PAPAIN"/>
</dbReference>
<dbReference type="PROSITE" id="PS00639">
    <property type="entry name" value="THIOL_PROTEASE_HIS"/>
    <property type="match status" value="1"/>
</dbReference>
<protein>
    <submittedName>
        <fullName evidence="12">Cathepsin L</fullName>
    </submittedName>
</protein>
<evidence type="ECO:0000256" key="6">
    <source>
        <dbReference type="ARBA" id="ARBA00023145"/>
    </source>
</evidence>
<keyword evidence="13" id="KW-1185">Reference proteome</keyword>
<evidence type="ECO:0000256" key="2">
    <source>
        <dbReference type="ARBA" id="ARBA00022670"/>
    </source>
</evidence>
<evidence type="ECO:0000256" key="9">
    <source>
        <dbReference type="SAM" id="SignalP"/>
    </source>
</evidence>
<name>A0A8X7CNV6_9ARAC</name>
<proteinExistence type="inferred from homology"/>
<dbReference type="InterPro" id="IPR039417">
    <property type="entry name" value="Peptidase_C1A_papain-like"/>
</dbReference>
<evidence type="ECO:0000256" key="4">
    <source>
        <dbReference type="ARBA" id="ARBA00022801"/>
    </source>
</evidence>
<dbReference type="InterPro" id="IPR013128">
    <property type="entry name" value="Peptidase_C1A"/>
</dbReference>
<dbReference type="SUPFAM" id="SSF54001">
    <property type="entry name" value="Cysteine proteinases"/>
    <property type="match status" value="1"/>
</dbReference>
<dbReference type="InterPro" id="IPR013201">
    <property type="entry name" value="Prot_inhib_I29"/>
</dbReference>
<dbReference type="Pfam" id="PF00112">
    <property type="entry name" value="Peptidase_C1"/>
    <property type="match status" value="1"/>
</dbReference>
<evidence type="ECO:0000256" key="3">
    <source>
        <dbReference type="ARBA" id="ARBA00022729"/>
    </source>
</evidence>
<dbReference type="OrthoDB" id="65740at2759"/>
<dbReference type="InterPro" id="IPR038765">
    <property type="entry name" value="Papain-like_cys_pep_sf"/>
</dbReference>
<dbReference type="Gene3D" id="3.90.70.10">
    <property type="entry name" value="Cysteine proteinases"/>
    <property type="match status" value="2"/>
</dbReference>
<dbReference type="Pfam" id="PF08246">
    <property type="entry name" value="Inhibitor_I29"/>
    <property type="match status" value="1"/>
</dbReference>
<dbReference type="InterPro" id="IPR000169">
    <property type="entry name" value="Pept_cys_AS"/>
</dbReference>
<reference evidence="12" key="1">
    <citation type="submission" date="2020-08" db="EMBL/GenBank/DDBJ databases">
        <title>Multicomponent nature underlies the extraordinary mechanical properties of spider dragline silk.</title>
        <authorList>
            <person name="Kono N."/>
            <person name="Nakamura H."/>
            <person name="Mori M."/>
            <person name="Yoshida Y."/>
            <person name="Ohtoshi R."/>
            <person name="Malay A.D."/>
            <person name="Moran D.A.P."/>
            <person name="Tomita M."/>
            <person name="Numata K."/>
            <person name="Arakawa K."/>
        </authorList>
    </citation>
    <scope>NUCLEOTIDE SEQUENCE</scope>
</reference>
<evidence type="ECO:0000313" key="13">
    <source>
        <dbReference type="Proteomes" id="UP000886998"/>
    </source>
</evidence>
<comment type="similarity">
    <text evidence="1">Belongs to the peptidase C1 family.</text>
</comment>
<keyword evidence="3 9" id="KW-0732">Signal</keyword>
<dbReference type="Gene3D" id="1.10.287.2250">
    <property type="match status" value="1"/>
</dbReference>
<dbReference type="FunFam" id="2.40.50.170:FF:000001">
    <property type="entry name" value="Cathepsin L1"/>
    <property type="match status" value="1"/>
</dbReference>
<evidence type="ECO:0000256" key="8">
    <source>
        <dbReference type="SAM" id="MobiDB-lite"/>
    </source>
</evidence>
<dbReference type="InterPro" id="IPR025660">
    <property type="entry name" value="Pept_his_AS"/>
</dbReference>
<sequence>MQLILIFCLFAAAASYSLPFTSELDEHWGHFKNVYSKSYTSTEETRRRLVWEERVTSIVHHNLRADAGLHSFRRGLNKYSDLTHAEYMDTLNGFKARNHFLERNGTTWFPLSNVDIPEQVDWRHDGLVTPVKDQQSCGSCWAFSTTGSLEGQHKKKTGTLVSLSEQNLIDCNTDNNGCHGGVMDAAFEFIKSENGIDTEESYPYEEAGPVRGVDPPPPEMKGPETGRGQCKGPLSIAIDAHHESFHDYKVGVYDEPECGNGISDLTHAVLVVGYGTEEGKDYWLVKNSWGESFGVNGYIKMSRNKNNQCGIATMASYPLV</sequence>
<keyword evidence="5" id="KW-0788">Thiol protease</keyword>
<dbReference type="PROSITE" id="PS00139">
    <property type="entry name" value="THIOL_PROTEASE_CYS"/>
    <property type="match status" value="1"/>
</dbReference>
<gene>
    <name evidence="12" type="ORF">TNIN_453451</name>
</gene>
<dbReference type="Proteomes" id="UP000886998">
    <property type="component" value="Unassembled WGS sequence"/>
</dbReference>
<feature type="signal peptide" evidence="9">
    <location>
        <begin position="1"/>
        <end position="17"/>
    </location>
</feature>
<evidence type="ECO:0000256" key="1">
    <source>
        <dbReference type="ARBA" id="ARBA00008455"/>
    </source>
</evidence>
<dbReference type="PROSITE" id="PS00640">
    <property type="entry name" value="THIOL_PROTEASE_ASN"/>
    <property type="match status" value="1"/>
</dbReference>
<evidence type="ECO:0000259" key="11">
    <source>
        <dbReference type="SMART" id="SM00848"/>
    </source>
</evidence>
<dbReference type="AlphaFoldDB" id="A0A8X7CNV6"/>
<dbReference type="PANTHER" id="PTHR12411">
    <property type="entry name" value="CYSTEINE PROTEASE FAMILY C1-RELATED"/>
    <property type="match status" value="1"/>
</dbReference>
<accession>A0A8X7CNV6</accession>
<evidence type="ECO:0000313" key="12">
    <source>
        <dbReference type="EMBL" id="GFY74931.1"/>
    </source>
</evidence>
<dbReference type="EMBL" id="BMAV01021029">
    <property type="protein sequence ID" value="GFY74931.1"/>
    <property type="molecule type" value="Genomic_DNA"/>
</dbReference>
<evidence type="ECO:0000256" key="5">
    <source>
        <dbReference type="ARBA" id="ARBA00022807"/>
    </source>
</evidence>
<keyword evidence="2" id="KW-0645">Protease</keyword>
<keyword evidence="7" id="KW-1015">Disulfide bond</keyword>